<dbReference type="InterPro" id="IPR005828">
    <property type="entry name" value="MFS_sugar_transport-like"/>
</dbReference>
<protein>
    <submittedName>
        <fullName evidence="10">Sugar porter family MFS transporter</fullName>
    </submittedName>
</protein>
<feature type="transmembrane region" description="Helical" evidence="8">
    <location>
        <begin position="61"/>
        <end position="83"/>
    </location>
</feature>
<evidence type="ECO:0000256" key="5">
    <source>
        <dbReference type="ARBA" id="ARBA00022989"/>
    </source>
</evidence>
<dbReference type="InterPro" id="IPR020846">
    <property type="entry name" value="MFS_dom"/>
</dbReference>
<gene>
    <name evidence="10" type="ORF">FSB75_00405</name>
</gene>
<feature type="transmembrane region" description="Helical" evidence="8">
    <location>
        <begin position="441"/>
        <end position="460"/>
    </location>
</feature>
<proteinExistence type="inferred from homology"/>
<evidence type="ECO:0000256" key="8">
    <source>
        <dbReference type="SAM" id="Phobius"/>
    </source>
</evidence>
<dbReference type="PANTHER" id="PTHR48020:SF12">
    <property type="entry name" value="PROTON MYO-INOSITOL COTRANSPORTER"/>
    <property type="match status" value="1"/>
</dbReference>
<feature type="transmembrane region" description="Helical" evidence="8">
    <location>
        <begin position="121"/>
        <end position="141"/>
    </location>
</feature>
<dbReference type="InterPro" id="IPR005829">
    <property type="entry name" value="Sugar_transporter_CS"/>
</dbReference>
<dbReference type="InterPro" id="IPR050814">
    <property type="entry name" value="Myo-inositol_Transporter"/>
</dbReference>
<evidence type="ECO:0000256" key="2">
    <source>
        <dbReference type="ARBA" id="ARBA00010992"/>
    </source>
</evidence>
<keyword evidence="6 8" id="KW-0472">Membrane</keyword>
<evidence type="ECO:0000313" key="11">
    <source>
        <dbReference type="Proteomes" id="UP000321204"/>
    </source>
</evidence>
<keyword evidence="11" id="KW-1185">Reference proteome</keyword>
<dbReference type="GO" id="GO:0016020">
    <property type="term" value="C:membrane"/>
    <property type="evidence" value="ECO:0007669"/>
    <property type="project" value="UniProtKB-SubCell"/>
</dbReference>
<feature type="transmembrane region" description="Helical" evidence="8">
    <location>
        <begin position="342"/>
        <end position="363"/>
    </location>
</feature>
<dbReference type="AlphaFoldDB" id="A0A5B8UCP7"/>
<evidence type="ECO:0000256" key="1">
    <source>
        <dbReference type="ARBA" id="ARBA00004141"/>
    </source>
</evidence>
<reference evidence="10 11" key="1">
    <citation type="journal article" date="2015" name="Int. J. Syst. Evol. Microbiol.">
        <title>Flavisolibacter ginsenosidimutans sp. nov., with ginsenoside-converting activity isolated from soil used for cultivating ginseng.</title>
        <authorList>
            <person name="Zhao Y."/>
            <person name="Liu Q."/>
            <person name="Kang M.S."/>
            <person name="Jin F."/>
            <person name="Yu H."/>
            <person name="Im W.T."/>
        </authorList>
    </citation>
    <scope>NUCLEOTIDE SEQUENCE [LARGE SCALE GENOMIC DNA]</scope>
    <source>
        <strain evidence="10 11">Gsoil 636</strain>
    </source>
</reference>
<evidence type="ECO:0000256" key="7">
    <source>
        <dbReference type="RuleBase" id="RU003346"/>
    </source>
</evidence>
<evidence type="ECO:0000313" key="10">
    <source>
        <dbReference type="EMBL" id="QEC54421.1"/>
    </source>
</evidence>
<organism evidence="10 11">
    <name type="scientific">Flavisolibacter ginsenosidimutans</name>
    <dbReference type="NCBI Taxonomy" id="661481"/>
    <lineage>
        <taxon>Bacteria</taxon>
        <taxon>Pseudomonadati</taxon>
        <taxon>Bacteroidota</taxon>
        <taxon>Chitinophagia</taxon>
        <taxon>Chitinophagales</taxon>
        <taxon>Chitinophagaceae</taxon>
        <taxon>Flavisolibacter</taxon>
    </lineage>
</organism>
<keyword evidence="4 8" id="KW-0812">Transmembrane</keyword>
<dbReference type="SUPFAM" id="SSF103473">
    <property type="entry name" value="MFS general substrate transporter"/>
    <property type="match status" value="1"/>
</dbReference>
<dbReference type="Proteomes" id="UP000321204">
    <property type="component" value="Chromosome"/>
</dbReference>
<feature type="transmembrane region" description="Helical" evidence="8">
    <location>
        <begin position="276"/>
        <end position="299"/>
    </location>
</feature>
<dbReference type="PROSITE" id="PS50850">
    <property type="entry name" value="MFS"/>
    <property type="match status" value="1"/>
</dbReference>
<comment type="subcellular location">
    <subcellularLocation>
        <location evidence="1">Membrane</location>
        <topology evidence="1">Multi-pass membrane protein</topology>
    </subcellularLocation>
</comment>
<dbReference type="Pfam" id="PF00083">
    <property type="entry name" value="Sugar_tr"/>
    <property type="match status" value="1"/>
</dbReference>
<dbReference type="InterPro" id="IPR003663">
    <property type="entry name" value="Sugar/inositol_transpt"/>
</dbReference>
<feature type="transmembrane region" description="Helical" evidence="8">
    <location>
        <begin position="153"/>
        <end position="174"/>
    </location>
</feature>
<feature type="transmembrane region" description="Helical" evidence="8">
    <location>
        <begin position="314"/>
        <end position="335"/>
    </location>
</feature>
<feature type="transmembrane region" description="Helical" evidence="8">
    <location>
        <begin position="24"/>
        <end position="41"/>
    </location>
</feature>
<dbReference type="EMBL" id="CP042433">
    <property type="protein sequence ID" value="QEC54421.1"/>
    <property type="molecule type" value="Genomic_DNA"/>
</dbReference>
<dbReference type="PANTHER" id="PTHR48020">
    <property type="entry name" value="PROTON MYO-INOSITOL COTRANSPORTER"/>
    <property type="match status" value="1"/>
</dbReference>
<evidence type="ECO:0000256" key="3">
    <source>
        <dbReference type="ARBA" id="ARBA00022448"/>
    </source>
</evidence>
<sequence length="480" mass="52604">MFIETDKPAQQILQNTPPAKTSGYVLRISLTAALAGFIFGFDTVVISGANLPIKNLWHTSPWFHGFFIMSMALWGTVIGAIFGGLPTQKWGRKKVLVWIGILFSLSAVGTALAPGPYIFSFFRFVGGLGIGVSSVAAPTYISEISTPANRGKLVALYQFNIVFGILIAFLSNYFLQGVGGANDWRWMLGALAVPSLVYSVMVVGVPESPRWLITNRNDVNTSKQILAKLGIVNVDEEVASIIKSYRHETAGDDGSVLNGTNNRNTPSLLSPKYRTIMWLAFMVAFFNQWSGINFILYYAPEILERAGLAAKDSLFNSIAIGGTNLLFTFVGLYLIDKLGRKTLLLIGSLGYIASLAAVAWCFASHASAALLMTFLLLFIAAHAIGQGAVIWVFISEIFPNKVRAMGQSFGASVHWVFAAIITLITPVFLDRDNGIFKNNPWPIFAFFAFMMALQLVWVLTKVPETKGVSLEDLERRLVKE</sequence>
<dbReference type="PROSITE" id="PS00216">
    <property type="entry name" value="SUGAR_TRANSPORT_1"/>
    <property type="match status" value="1"/>
</dbReference>
<feature type="transmembrane region" description="Helical" evidence="8">
    <location>
        <begin position="369"/>
        <end position="394"/>
    </location>
</feature>
<comment type="similarity">
    <text evidence="2 7">Belongs to the major facilitator superfamily. Sugar transporter (TC 2.A.1.1) family.</text>
</comment>
<keyword evidence="3 7" id="KW-0813">Transport</keyword>
<dbReference type="RefSeq" id="WP_146781331.1">
    <property type="nucleotide sequence ID" value="NZ_BAABIO010000006.1"/>
</dbReference>
<name>A0A5B8UCP7_9BACT</name>
<dbReference type="KEGG" id="fgg:FSB75_00405"/>
<dbReference type="NCBIfam" id="TIGR00879">
    <property type="entry name" value="SP"/>
    <property type="match status" value="1"/>
</dbReference>
<dbReference type="Gene3D" id="1.20.1250.20">
    <property type="entry name" value="MFS general substrate transporter like domains"/>
    <property type="match status" value="1"/>
</dbReference>
<dbReference type="PRINTS" id="PR00171">
    <property type="entry name" value="SUGRTRNSPORT"/>
</dbReference>
<evidence type="ECO:0000256" key="6">
    <source>
        <dbReference type="ARBA" id="ARBA00023136"/>
    </source>
</evidence>
<feature type="transmembrane region" description="Helical" evidence="8">
    <location>
        <begin position="95"/>
        <end position="115"/>
    </location>
</feature>
<accession>A0A5B8UCP7</accession>
<evidence type="ECO:0000256" key="4">
    <source>
        <dbReference type="ARBA" id="ARBA00022692"/>
    </source>
</evidence>
<dbReference type="GO" id="GO:0022857">
    <property type="term" value="F:transmembrane transporter activity"/>
    <property type="evidence" value="ECO:0007669"/>
    <property type="project" value="InterPro"/>
</dbReference>
<dbReference type="PROSITE" id="PS00217">
    <property type="entry name" value="SUGAR_TRANSPORT_2"/>
    <property type="match status" value="1"/>
</dbReference>
<evidence type="ECO:0000259" key="9">
    <source>
        <dbReference type="PROSITE" id="PS50850"/>
    </source>
</evidence>
<keyword evidence="5 8" id="KW-1133">Transmembrane helix</keyword>
<dbReference type="OrthoDB" id="9783823at2"/>
<dbReference type="InterPro" id="IPR036259">
    <property type="entry name" value="MFS_trans_sf"/>
</dbReference>
<feature type="transmembrane region" description="Helical" evidence="8">
    <location>
        <begin position="186"/>
        <end position="206"/>
    </location>
</feature>
<feature type="domain" description="Major facilitator superfamily (MFS) profile" evidence="9">
    <location>
        <begin position="28"/>
        <end position="466"/>
    </location>
</feature>
<feature type="transmembrane region" description="Helical" evidence="8">
    <location>
        <begin position="406"/>
        <end position="429"/>
    </location>
</feature>